<dbReference type="Gene3D" id="1.20.1280.50">
    <property type="match status" value="1"/>
</dbReference>
<dbReference type="HOGENOM" id="CLU_018544_14_1_1"/>
<accession>A0A0C2XK67</accession>
<evidence type="ECO:0000313" key="1">
    <source>
        <dbReference type="EMBL" id="KIM38128.1"/>
    </source>
</evidence>
<organism evidence="1 2">
    <name type="scientific">Hebeloma cylindrosporum</name>
    <dbReference type="NCBI Taxonomy" id="76867"/>
    <lineage>
        <taxon>Eukaryota</taxon>
        <taxon>Fungi</taxon>
        <taxon>Dikarya</taxon>
        <taxon>Basidiomycota</taxon>
        <taxon>Agaricomycotina</taxon>
        <taxon>Agaricomycetes</taxon>
        <taxon>Agaricomycetidae</taxon>
        <taxon>Agaricales</taxon>
        <taxon>Agaricineae</taxon>
        <taxon>Hymenogastraceae</taxon>
        <taxon>Hebeloma</taxon>
    </lineage>
</organism>
<dbReference type="EMBL" id="KN831792">
    <property type="protein sequence ID" value="KIM38128.1"/>
    <property type="molecule type" value="Genomic_DNA"/>
</dbReference>
<reference evidence="2" key="2">
    <citation type="submission" date="2015-01" db="EMBL/GenBank/DDBJ databases">
        <title>Evolutionary Origins and Diversification of the Mycorrhizal Mutualists.</title>
        <authorList>
            <consortium name="DOE Joint Genome Institute"/>
            <consortium name="Mycorrhizal Genomics Consortium"/>
            <person name="Kohler A."/>
            <person name="Kuo A."/>
            <person name="Nagy L.G."/>
            <person name="Floudas D."/>
            <person name="Copeland A."/>
            <person name="Barry K.W."/>
            <person name="Cichocki N."/>
            <person name="Veneault-Fourrey C."/>
            <person name="LaButti K."/>
            <person name="Lindquist E.A."/>
            <person name="Lipzen A."/>
            <person name="Lundell T."/>
            <person name="Morin E."/>
            <person name="Murat C."/>
            <person name="Riley R."/>
            <person name="Ohm R."/>
            <person name="Sun H."/>
            <person name="Tunlid A."/>
            <person name="Henrissat B."/>
            <person name="Grigoriev I.V."/>
            <person name="Hibbett D.S."/>
            <person name="Martin F."/>
        </authorList>
    </citation>
    <scope>NUCLEOTIDE SEQUENCE [LARGE SCALE GENOMIC DNA]</scope>
    <source>
        <strain evidence="2">h7</strain>
    </source>
</reference>
<proteinExistence type="predicted"/>
<reference evidence="1 2" key="1">
    <citation type="submission" date="2014-04" db="EMBL/GenBank/DDBJ databases">
        <authorList>
            <consortium name="DOE Joint Genome Institute"/>
            <person name="Kuo A."/>
            <person name="Gay G."/>
            <person name="Dore J."/>
            <person name="Kohler A."/>
            <person name="Nagy L.G."/>
            <person name="Floudas D."/>
            <person name="Copeland A."/>
            <person name="Barry K.W."/>
            <person name="Cichocki N."/>
            <person name="Veneault-Fourrey C."/>
            <person name="LaButti K."/>
            <person name="Lindquist E.A."/>
            <person name="Lipzen A."/>
            <person name="Lundell T."/>
            <person name="Morin E."/>
            <person name="Murat C."/>
            <person name="Sun H."/>
            <person name="Tunlid A."/>
            <person name="Henrissat B."/>
            <person name="Grigoriev I.V."/>
            <person name="Hibbett D.S."/>
            <person name="Martin F."/>
            <person name="Nordberg H.P."/>
            <person name="Cantor M.N."/>
            <person name="Hua S.X."/>
        </authorList>
    </citation>
    <scope>NUCLEOTIDE SEQUENCE [LARGE SCALE GENOMIC DNA]</scope>
    <source>
        <strain evidence="2">h7</strain>
    </source>
</reference>
<dbReference type="OrthoDB" id="2269034at2759"/>
<keyword evidence="2" id="KW-1185">Reference proteome</keyword>
<evidence type="ECO:0000313" key="2">
    <source>
        <dbReference type="Proteomes" id="UP000053424"/>
    </source>
</evidence>
<gene>
    <name evidence="1" type="ORF">M413DRAFT_30277</name>
</gene>
<protein>
    <submittedName>
        <fullName evidence="1">Uncharacterized protein</fullName>
    </submittedName>
</protein>
<dbReference type="Proteomes" id="UP000053424">
    <property type="component" value="Unassembled WGS sequence"/>
</dbReference>
<dbReference type="AlphaFoldDB" id="A0A0C2XK67"/>
<sequence>MQLEGMIQELQEKRRILRSRMNATHDPFNFKLPPEIASLIFSLSLQKEDYEPDKYTLSRLPTAFLLASMCRRWRQLARSTPELWSTMSFTLVKPNTNTLPPLQFISDWLRLSGSLPLTLWIIEEACYNLHWETCPSVVDAINQHSGRWHKVVLHLHKQHFIHFRGIASPSNLYDLEIILDEGYHETPFFSMISRPSPVHLTIDSCLSASIDIAWSHLTCITLRWLPAEECVRALKLGPLLESCTLSCLIGDYDSWPPQPRLIFRHVHLRKLFISEAEGHLLPGFIDLVEFPSIEELSCAPSYGLMKKSLIPFLQRSGNRLKRLKVLIDILDVPNTSSALIELLHTVPYLQNLECQVLMMSAKLSNMIASDLFRALSWAPPILPKLQCLVIRSGDIGDIWEYIPRLFSRHLVSLKFETRGRVDIRDDELDKILKLVDEGCDIHIFEDGQDYLQKARAQQHSLANSPST</sequence>
<dbReference type="STRING" id="686832.A0A0C2XK67"/>
<name>A0A0C2XK67_HEBCY</name>